<protein>
    <submittedName>
        <fullName evidence="1">Uncharacterized protein</fullName>
    </submittedName>
</protein>
<reference evidence="1" key="1">
    <citation type="submission" date="2022-07" db="EMBL/GenBank/DDBJ databases">
        <title>Phylogenomic reconstructions and comparative analyses of Kickxellomycotina fungi.</title>
        <authorList>
            <person name="Reynolds N.K."/>
            <person name="Stajich J.E."/>
            <person name="Barry K."/>
            <person name="Grigoriev I.V."/>
            <person name="Crous P."/>
            <person name="Smith M.E."/>
        </authorList>
    </citation>
    <scope>NUCLEOTIDE SEQUENCE</scope>
    <source>
        <strain evidence="1">RSA 861</strain>
    </source>
</reference>
<dbReference type="Proteomes" id="UP001150569">
    <property type="component" value="Unassembled WGS sequence"/>
</dbReference>
<dbReference type="AlphaFoldDB" id="A0A9W8E2E7"/>
<keyword evidence="2" id="KW-1185">Reference proteome</keyword>
<gene>
    <name evidence="1" type="ORF">IWQ60_001597</name>
</gene>
<name>A0A9W8E2E7_9FUNG</name>
<dbReference type="EMBL" id="JANBPT010000053">
    <property type="protein sequence ID" value="KAJ1928956.1"/>
    <property type="molecule type" value="Genomic_DNA"/>
</dbReference>
<proteinExistence type="predicted"/>
<comment type="caution">
    <text evidence="1">The sequence shown here is derived from an EMBL/GenBank/DDBJ whole genome shotgun (WGS) entry which is preliminary data.</text>
</comment>
<evidence type="ECO:0000313" key="1">
    <source>
        <dbReference type="EMBL" id="KAJ1928956.1"/>
    </source>
</evidence>
<accession>A0A9W8E2E7</accession>
<organism evidence="1 2">
    <name type="scientific">Tieghemiomyces parasiticus</name>
    <dbReference type="NCBI Taxonomy" id="78921"/>
    <lineage>
        <taxon>Eukaryota</taxon>
        <taxon>Fungi</taxon>
        <taxon>Fungi incertae sedis</taxon>
        <taxon>Zoopagomycota</taxon>
        <taxon>Kickxellomycotina</taxon>
        <taxon>Dimargaritomycetes</taxon>
        <taxon>Dimargaritales</taxon>
        <taxon>Dimargaritaceae</taxon>
        <taxon>Tieghemiomyces</taxon>
    </lineage>
</organism>
<sequence>MDLSHVTSDNAELHHLTGQGEIVFQYDSAVYEGTVQHVKPFLGLVCIEVKDADGETGVYDYSFNDIQVLRFTSSAPPGSPHCVNIVPSGNALQILDTHST</sequence>
<evidence type="ECO:0000313" key="2">
    <source>
        <dbReference type="Proteomes" id="UP001150569"/>
    </source>
</evidence>